<evidence type="ECO:0000313" key="3">
    <source>
        <dbReference type="Proteomes" id="UP000309488"/>
    </source>
</evidence>
<evidence type="ECO:0000313" key="2">
    <source>
        <dbReference type="EMBL" id="TKC10296.1"/>
    </source>
</evidence>
<organism evidence="2 3">
    <name type="scientific">Pedobacter polaris</name>
    <dbReference type="NCBI Taxonomy" id="2571273"/>
    <lineage>
        <taxon>Bacteria</taxon>
        <taxon>Pseudomonadati</taxon>
        <taxon>Bacteroidota</taxon>
        <taxon>Sphingobacteriia</taxon>
        <taxon>Sphingobacteriales</taxon>
        <taxon>Sphingobacteriaceae</taxon>
        <taxon>Pedobacter</taxon>
    </lineage>
</organism>
<reference evidence="2 3" key="1">
    <citation type="submission" date="2019-04" db="EMBL/GenBank/DDBJ databases">
        <title>Pedobacter sp. RP-3-22 sp. nov., isolated from Arctic soil.</title>
        <authorList>
            <person name="Dahal R.H."/>
            <person name="Kim D.-U."/>
        </authorList>
    </citation>
    <scope>NUCLEOTIDE SEQUENCE [LARGE SCALE GENOMIC DNA]</scope>
    <source>
        <strain evidence="2 3">RP-3-22</strain>
    </source>
</reference>
<dbReference type="OrthoDB" id="6057441at2"/>
<dbReference type="Proteomes" id="UP000309488">
    <property type="component" value="Unassembled WGS sequence"/>
</dbReference>
<dbReference type="EMBL" id="SWBR01000002">
    <property type="protein sequence ID" value="TKC10296.1"/>
    <property type="molecule type" value="Genomic_DNA"/>
</dbReference>
<dbReference type="AlphaFoldDB" id="A0A4U1CS32"/>
<feature type="signal peptide" evidence="1">
    <location>
        <begin position="1"/>
        <end position="27"/>
    </location>
</feature>
<accession>A0A4U1CS32</accession>
<sequence>MKRINFNYPFALLTVMMLCCLFNPVSAQKIDTIQIGKGKLNTAALKPGLKQYLVYFQMPKQAKTLMMSLWLRDIKKEKRNGQDVFVINQQWYSNDTAMYRKVYSVNNAKDFSPIYHSEQIGIKLSAYNWDSKQIKGADTVAQNLKKDFKQDFTGPCFNWNLDIETFEMLPLAEGKTFAINFYDAGYSTPKYVLYKVEGSEILETNDLQKVDCWILRNESDFNGNKFVQRFWISKKNKELLKEEDTFNNGYRYKVKLNGAAPNLPLRFKAK</sequence>
<proteinExistence type="predicted"/>
<evidence type="ECO:0000256" key="1">
    <source>
        <dbReference type="SAM" id="SignalP"/>
    </source>
</evidence>
<keyword evidence="3" id="KW-1185">Reference proteome</keyword>
<keyword evidence="1" id="KW-0732">Signal</keyword>
<comment type="caution">
    <text evidence="2">The sequence shown here is derived from an EMBL/GenBank/DDBJ whole genome shotgun (WGS) entry which is preliminary data.</text>
</comment>
<name>A0A4U1CS32_9SPHI</name>
<protein>
    <recommendedName>
        <fullName evidence="4">DUF3108 domain-containing protein</fullName>
    </recommendedName>
</protein>
<evidence type="ECO:0008006" key="4">
    <source>
        <dbReference type="Google" id="ProtNLM"/>
    </source>
</evidence>
<dbReference type="RefSeq" id="WP_136839988.1">
    <property type="nucleotide sequence ID" value="NZ_SWBR01000002.1"/>
</dbReference>
<feature type="chain" id="PRO_5020784874" description="DUF3108 domain-containing protein" evidence="1">
    <location>
        <begin position="28"/>
        <end position="270"/>
    </location>
</feature>
<gene>
    <name evidence="2" type="ORF">FA048_08880</name>
</gene>
<dbReference type="InterPro" id="IPR021457">
    <property type="entry name" value="DUF3108"/>
</dbReference>
<dbReference type="Pfam" id="PF11306">
    <property type="entry name" value="DUF3108"/>
    <property type="match status" value="1"/>
</dbReference>